<feature type="transmembrane region" description="Helical" evidence="6">
    <location>
        <begin position="162"/>
        <end position="179"/>
    </location>
</feature>
<protein>
    <recommendedName>
        <fullName evidence="6">TVP38/TMEM64 family membrane protein</fullName>
    </recommendedName>
</protein>
<keyword evidence="3 6" id="KW-0812">Transmembrane</keyword>
<sequence length="189" mass="21190">MQEQLIEFLVKHAEIAVLISIFINIVISIVGVIPSFFLTAANIIVFGFWEGMFVSFVGEALGAGLAFWLYRKGLKRIVQRETIKNKLILKLLEVRGMEAFYSIIFLRLLPFVPSGIVTIVAAMGKVSGLTFILASSIGKVPALVMESYSVYHISEWTEEGKVVLTIFALIGLILMIYRIKRNLDMKQSE</sequence>
<comment type="similarity">
    <text evidence="6">Belongs to the TVP38/TMEM64 family.</text>
</comment>
<accession>A0A1H0WQ52</accession>
<dbReference type="RefSeq" id="WP_090858169.1">
    <property type="nucleotide sequence ID" value="NZ_FNJU01000013.1"/>
</dbReference>
<evidence type="ECO:0000313" key="8">
    <source>
        <dbReference type="EMBL" id="SDP92386.1"/>
    </source>
</evidence>
<dbReference type="STRING" id="930152.SAMN05216565_1136"/>
<comment type="subcellular location">
    <subcellularLocation>
        <location evidence="1 6">Cell membrane</location>
        <topology evidence="1 6">Multi-pass membrane protein</topology>
    </subcellularLocation>
</comment>
<feature type="transmembrane region" description="Helical" evidence="6">
    <location>
        <begin position="12"/>
        <end position="37"/>
    </location>
</feature>
<dbReference type="InterPro" id="IPR032816">
    <property type="entry name" value="VTT_dom"/>
</dbReference>
<name>A0A1H0WQ52_9BACI</name>
<keyword evidence="5 6" id="KW-0472">Membrane</keyword>
<dbReference type="AlphaFoldDB" id="A0A1H0WQ52"/>
<evidence type="ECO:0000256" key="3">
    <source>
        <dbReference type="ARBA" id="ARBA00022692"/>
    </source>
</evidence>
<organism evidence="8 9">
    <name type="scientific">Litchfieldia salsa</name>
    <dbReference type="NCBI Taxonomy" id="930152"/>
    <lineage>
        <taxon>Bacteria</taxon>
        <taxon>Bacillati</taxon>
        <taxon>Bacillota</taxon>
        <taxon>Bacilli</taxon>
        <taxon>Bacillales</taxon>
        <taxon>Bacillaceae</taxon>
        <taxon>Litchfieldia</taxon>
    </lineage>
</organism>
<evidence type="ECO:0000256" key="2">
    <source>
        <dbReference type="ARBA" id="ARBA00022475"/>
    </source>
</evidence>
<evidence type="ECO:0000313" key="9">
    <source>
        <dbReference type="Proteomes" id="UP000199159"/>
    </source>
</evidence>
<dbReference type="PANTHER" id="PTHR12677">
    <property type="entry name" value="GOLGI APPARATUS MEMBRANE PROTEIN TVP38-RELATED"/>
    <property type="match status" value="1"/>
</dbReference>
<evidence type="ECO:0000256" key="5">
    <source>
        <dbReference type="ARBA" id="ARBA00023136"/>
    </source>
</evidence>
<dbReference type="Proteomes" id="UP000199159">
    <property type="component" value="Unassembled WGS sequence"/>
</dbReference>
<evidence type="ECO:0000259" key="7">
    <source>
        <dbReference type="Pfam" id="PF09335"/>
    </source>
</evidence>
<evidence type="ECO:0000256" key="6">
    <source>
        <dbReference type="RuleBase" id="RU366058"/>
    </source>
</evidence>
<keyword evidence="9" id="KW-1185">Reference proteome</keyword>
<reference evidence="9" key="1">
    <citation type="submission" date="2016-10" db="EMBL/GenBank/DDBJ databases">
        <authorList>
            <person name="Varghese N."/>
            <person name="Submissions S."/>
        </authorList>
    </citation>
    <scope>NUCLEOTIDE SEQUENCE [LARGE SCALE GENOMIC DNA]</scope>
    <source>
        <strain evidence="9">IBRC-M10078</strain>
    </source>
</reference>
<feature type="domain" description="VTT" evidence="7">
    <location>
        <begin position="33"/>
        <end position="151"/>
    </location>
</feature>
<dbReference type="InterPro" id="IPR015414">
    <property type="entry name" value="TMEM64"/>
</dbReference>
<gene>
    <name evidence="8" type="ORF">SAMN05216565_1136</name>
</gene>
<dbReference type="OrthoDB" id="5471155at2"/>
<comment type="caution">
    <text evidence="6">Lacks conserved residue(s) required for the propagation of feature annotation.</text>
</comment>
<dbReference type="PANTHER" id="PTHR12677:SF55">
    <property type="entry name" value="UNDECAPRENYL PHOSPHATE TRANSPORTER SAOUHSC_00901-RELATED"/>
    <property type="match status" value="1"/>
</dbReference>
<evidence type="ECO:0000256" key="4">
    <source>
        <dbReference type="ARBA" id="ARBA00022989"/>
    </source>
</evidence>
<dbReference type="Pfam" id="PF09335">
    <property type="entry name" value="VTT_dom"/>
    <property type="match status" value="1"/>
</dbReference>
<evidence type="ECO:0000256" key="1">
    <source>
        <dbReference type="ARBA" id="ARBA00004651"/>
    </source>
</evidence>
<feature type="transmembrane region" description="Helical" evidence="6">
    <location>
        <begin position="99"/>
        <end position="123"/>
    </location>
</feature>
<dbReference type="GO" id="GO:0005886">
    <property type="term" value="C:plasma membrane"/>
    <property type="evidence" value="ECO:0007669"/>
    <property type="project" value="UniProtKB-SubCell"/>
</dbReference>
<keyword evidence="4 6" id="KW-1133">Transmembrane helix</keyword>
<feature type="transmembrane region" description="Helical" evidence="6">
    <location>
        <begin position="43"/>
        <end position="70"/>
    </location>
</feature>
<keyword evidence="2 6" id="KW-1003">Cell membrane</keyword>
<proteinExistence type="inferred from homology"/>
<dbReference type="EMBL" id="FNJU01000013">
    <property type="protein sequence ID" value="SDP92386.1"/>
    <property type="molecule type" value="Genomic_DNA"/>
</dbReference>